<dbReference type="EMBL" id="JAULSV010000004">
    <property type="protein sequence ID" value="KAK0646102.1"/>
    <property type="molecule type" value="Genomic_DNA"/>
</dbReference>
<protein>
    <submittedName>
        <fullName evidence="2">Uncharacterized protein</fullName>
    </submittedName>
</protein>
<feature type="region of interest" description="Disordered" evidence="1">
    <location>
        <begin position="147"/>
        <end position="184"/>
    </location>
</feature>
<feature type="compositionally biased region" description="Low complexity" evidence="1">
    <location>
        <begin position="147"/>
        <end position="174"/>
    </location>
</feature>
<gene>
    <name evidence="2" type="ORF">B0T16DRAFT_412636</name>
</gene>
<proteinExistence type="predicted"/>
<comment type="caution">
    <text evidence="2">The sequence shown here is derived from an EMBL/GenBank/DDBJ whole genome shotgun (WGS) entry which is preliminary data.</text>
</comment>
<dbReference type="Proteomes" id="UP001174936">
    <property type="component" value="Unassembled WGS sequence"/>
</dbReference>
<reference evidence="2" key="1">
    <citation type="submission" date="2023-06" db="EMBL/GenBank/DDBJ databases">
        <title>Genome-scale phylogeny and comparative genomics of the fungal order Sordariales.</title>
        <authorList>
            <consortium name="Lawrence Berkeley National Laboratory"/>
            <person name="Hensen N."/>
            <person name="Bonometti L."/>
            <person name="Westerberg I."/>
            <person name="Brannstrom I.O."/>
            <person name="Guillou S."/>
            <person name="Cros-Aarteil S."/>
            <person name="Calhoun S."/>
            <person name="Haridas S."/>
            <person name="Kuo A."/>
            <person name="Mondo S."/>
            <person name="Pangilinan J."/>
            <person name="Riley R."/>
            <person name="Labutti K."/>
            <person name="Andreopoulos B."/>
            <person name="Lipzen A."/>
            <person name="Chen C."/>
            <person name="Yanf M."/>
            <person name="Daum C."/>
            <person name="Ng V."/>
            <person name="Clum A."/>
            <person name="Steindorff A."/>
            <person name="Ohm R."/>
            <person name="Martin F."/>
            <person name="Silar P."/>
            <person name="Natvig D."/>
            <person name="Lalanne C."/>
            <person name="Gautier V."/>
            <person name="Ament-Velasquez S.L."/>
            <person name="Kruys A."/>
            <person name="Hutchinson M.I."/>
            <person name="Powell A.J."/>
            <person name="Barry K."/>
            <person name="Miller A.N."/>
            <person name="Grigoriev I.V."/>
            <person name="Debuchy R."/>
            <person name="Gladieux P."/>
            <person name="Thoren M.H."/>
            <person name="Johannesson H."/>
        </authorList>
    </citation>
    <scope>NUCLEOTIDE SEQUENCE</scope>
    <source>
        <strain evidence="2">SMH2532-1</strain>
    </source>
</reference>
<evidence type="ECO:0000313" key="2">
    <source>
        <dbReference type="EMBL" id="KAK0646102.1"/>
    </source>
</evidence>
<keyword evidence="3" id="KW-1185">Reference proteome</keyword>
<evidence type="ECO:0000256" key="1">
    <source>
        <dbReference type="SAM" id="MobiDB-lite"/>
    </source>
</evidence>
<accession>A0AA40CPP9</accession>
<dbReference type="AlphaFoldDB" id="A0AA40CPP9"/>
<organism evidence="2 3">
    <name type="scientific">Cercophora newfieldiana</name>
    <dbReference type="NCBI Taxonomy" id="92897"/>
    <lineage>
        <taxon>Eukaryota</taxon>
        <taxon>Fungi</taxon>
        <taxon>Dikarya</taxon>
        <taxon>Ascomycota</taxon>
        <taxon>Pezizomycotina</taxon>
        <taxon>Sordariomycetes</taxon>
        <taxon>Sordariomycetidae</taxon>
        <taxon>Sordariales</taxon>
        <taxon>Lasiosphaeriaceae</taxon>
        <taxon>Cercophora</taxon>
    </lineage>
</organism>
<sequence>MAQMNGARAQGSPPIRNVVNGLNGGGAFLSNAQAMMASFNAANSAGLASSPGAGLTMPSMVAGSPRSHSIPPQQLPVVTQRLRELEALYRGKNPTLPPDTIRQLATEHLSKIIVQSQQHAMSAAAGGIVQQPMNGMAGTASPHQYAQLLRAQQAQQAAAQQANQQANQQHQRQASGSATPVPGK</sequence>
<name>A0AA40CPP9_9PEZI</name>
<evidence type="ECO:0000313" key="3">
    <source>
        <dbReference type="Proteomes" id="UP001174936"/>
    </source>
</evidence>